<keyword evidence="2" id="KW-1185">Reference proteome</keyword>
<dbReference type="InterPro" id="IPR032466">
    <property type="entry name" value="Metal_Hydrolase"/>
</dbReference>
<dbReference type="RefSeq" id="WP_345425783.1">
    <property type="nucleotide sequence ID" value="NZ_BAABGT010000097.1"/>
</dbReference>
<evidence type="ECO:0000313" key="1">
    <source>
        <dbReference type="EMBL" id="GAA4556504.1"/>
    </source>
</evidence>
<dbReference type="SUPFAM" id="SSF51556">
    <property type="entry name" value="Metallo-dependent hydrolases"/>
    <property type="match status" value="1"/>
</dbReference>
<name>A0ABP8S1S5_9PSEU</name>
<accession>A0ABP8S1S5</accession>
<dbReference type="InterPro" id="IPR046249">
    <property type="entry name" value="DUF6282"/>
</dbReference>
<gene>
    <name evidence="1" type="ORF">GCM10023175_58870</name>
</gene>
<evidence type="ECO:0000313" key="2">
    <source>
        <dbReference type="Proteomes" id="UP001501598"/>
    </source>
</evidence>
<protein>
    <recommendedName>
        <fullName evidence="3">Phosphotriesterase-related protein</fullName>
    </recommendedName>
</protein>
<dbReference type="EMBL" id="BAABGT010000097">
    <property type="protein sequence ID" value="GAA4556504.1"/>
    <property type="molecule type" value="Genomic_DNA"/>
</dbReference>
<organism evidence="1 2">
    <name type="scientific">Pseudonocardia xishanensis</name>
    <dbReference type="NCBI Taxonomy" id="630995"/>
    <lineage>
        <taxon>Bacteria</taxon>
        <taxon>Bacillati</taxon>
        <taxon>Actinomycetota</taxon>
        <taxon>Actinomycetes</taxon>
        <taxon>Pseudonocardiales</taxon>
        <taxon>Pseudonocardiaceae</taxon>
        <taxon>Pseudonocardia</taxon>
    </lineage>
</organism>
<dbReference type="Proteomes" id="UP001501598">
    <property type="component" value="Unassembled WGS sequence"/>
</dbReference>
<sequence>MRDDSPDDWAAAQPDGFADLLTGAIDVHVHGQPDLATALPNRGDDLGVLRLAQRYGLAGWVLKSHLWPTTDRAALLQRAAGPDFTVRGSFTLNPTLGGVCPTVVELAAAHGATVIFLPTWGAAADVDRDGYVTTLLRRIAPSLDGFADERSVRVVDGDGRLTGAARETLDACAERGLSVGTGHLGLAESTAVVEYCAAIGHDRVLVTHPLHYVDDAAELRRFTDTGALVELAAAPLLHPEGHLHVRDLARAVHVLGPDRLVLSSDVFSRWVPPEPECLRVVAEQLRHLGVEPPALHRMLAVNPRRFLGLDQEPP</sequence>
<dbReference type="Gene3D" id="3.20.20.140">
    <property type="entry name" value="Metal-dependent hydrolases"/>
    <property type="match status" value="1"/>
</dbReference>
<dbReference type="Pfam" id="PF19799">
    <property type="entry name" value="DUF6282"/>
    <property type="match status" value="1"/>
</dbReference>
<evidence type="ECO:0008006" key="3">
    <source>
        <dbReference type="Google" id="ProtNLM"/>
    </source>
</evidence>
<reference evidence="2" key="1">
    <citation type="journal article" date="2019" name="Int. J. Syst. Evol. Microbiol.">
        <title>The Global Catalogue of Microorganisms (GCM) 10K type strain sequencing project: providing services to taxonomists for standard genome sequencing and annotation.</title>
        <authorList>
            <consortium name="The Broad Institute Genomics Platform"/>
            <consortium name="The Broad Institute Genome Sequencing Center for Infectious Disease"/>
            <person name="Wu L."/>
            <person name="Ma J."/>
        </authorList>
    </citation>
    <scope>NUCLEOTIDE SEQUENCE [LARGE SCALE GENOMIC DNA]</scope>
    <source>
        <strain evidence="2">JCM 17906</strain>
    </source>
</reference>
<comment type="caution">
    <text evidence="1">The sequence shown here is derived from an EMBL/GenBank/DDBJ whole genome shotgun (WGS) entry which is preliminary data.</text>
</comment>
<proteinExistence type="predicted"/>